<reference evidence="2" key="1">
    <citation type="journal article" date="2013" name="Microb. Biotechnol.">
        <title>Metabolic potential of the organic-solvent tolerant Pseudomonas putida DOT-T1E deduced from its annotated genome.</title>
        <authorList>
            <person name="Udaondo Z."/>
            <person name="Molina L."/>
            <person name="Daniels C."/>
            <person name="Gomez M.J."/>
            <person name="Molina-Henares M.A."/>
            <person name="Matilla M.A."/>
            <person name="Roca A."/>
            <person name="Fernandez M."/>
            <person name="Duque E."/>
            <person name="Segura A."/>
            <person name="Ramos J.L."/>
        </authorList>
    </citation>
    <scope>NUCLEOTIDE SEQUENCE [LARGE SCALE GENOMIC DNA]</scope>
    <source>
        <strain evidence="2">DOT-T1E</strain>
    </source>
</reference>
<organism evidence="1 2">
    <name type="scientific">Pseudomonas putida (strain DOT-T1E)</name>
    <dbReference type="NCBI Taxonomy" id="1196325"/>
    <lineage>
        <taxon>Bacteria</taxon>
        <taxon>Pseudomonadati</taxon>
        <taxon>Pseudomonadota</taxon>
        <taxon>Gammaproteobacteria</taxon>
        <taxon>Pseudomonadales</taxon>
        <taxon>Pseudomonadaceae</taxon>
        <taxon>Pseudomonas</taxon>
    </lineage>
</organism>
<proteinExistence type="predicted"/>
<dbReference type="KEGG" id="ppx:T1E_2885"/>
<dbReference type="EMBL" id="CP003734">
    <property type="protein sequence ID" value="AFO48724.1"/>
    <property type="molecule type" value="Genomic_DNA"/>
</dbReference>
<dbReference type="Proteomes" id="UP000006503">
    <property type="component" value="Chromosome"/>
</dbReference>
<accession>I7CA71</accession>
<sequence>MWIQRALFKQYNDHLIYLLGNHQDLIDNAKVINLVINGDSLPCTIYDVSYVPAFNQTIFGCSTTGYNGLKYSAGQKFNISFN</sequence>
<gene>
    <name evidence="1" type="ordered locus">T1E_2885</name>
</gene>
<dbReference type="AlphaFoldDB" id="I7CA71"/>
<dbReference type="HOGENOM" id="CLU_2555698_0_0_6"/>
<evidence type="ECO:0000313" key="2">
    <source>
        <dbReference type="Proteomes" id="UP000006503"/>
    </source>
</evidence>
<evidence type="ECO:0000313" key="1">
    <source>
        <dbReference type="EMBL" id="AFO48724.1"/>
    </source>
</evidence>
<name>I7CA71_PSEPT</name>
<protein>
    <submittedName>
        <fullName evidence="1">Uncharacterized protein</fullName>
    </submittedName>
</protein>